<dbReference type="Pfam" id="PF22558">
    <property type="entry name" value="REase-ARP"/>
    <property type="match status" value="1"/>
</dbReference>
<accession>A0A5B9E956</accession>
<dbReference type="OrthoDB" id="116667at2"/>
<reference evidence="1 2" key="1">
    <citation type="submission" date="2019-08" db="EMBL/GenBank/DDBJ databases">
        <title>Complete genome sequence of Terriglobus albidus strain ORNL.</title>
        <authorList>
            <person name="Podar M."/>
        </authorList>
    </citation>
    <scope>NUCLEOTIDE SEQUENCE [LARGE SCALE GENOMIC DNA]</scope>
    <source>
        <strain evidence="1 2">ORNL</strain>
    </source>
</reference>
<dbReference type="InterPro" id="IPR054333">
    <property type="entry name" value="REase-ARP-assoc"/>
</dbReference>
<protein>
    <submittedName>
        <fullName evidence="1">Uncharacterized protein</fullName>
    </submittedName>
</protein>
<sequence>MALSSSQLRRELSARGLALEREYETTYGRDDLHTPSVLFQEDELGQHGNFHPSSYRRILANPAWAARLAKAYTASSRVAYARTRQRKELDCANSSDALLMNIVCYPGLLSRPQVCALLGIAPGLTPEFGVRMEAPQHGTRSDRSEVDLVLGHLLIEAKLTETGFQTARPTLVERYRDLEEVFFLEDLPRNARGDYHHYQLLRGALAAQHTGKTYLVLCDARRSDLREAWFQIIRCVRTAELRSRLALLTWQELAATVPKGLAAFLERKYGIVGGR</sequence>
<evidence type="ECO:0000313" key="1">
    <source>
        <dbReference type="EMBL" id="QEE27001.1"/>
    </source>
</evidence>
<dbReference type="RefSeq" id="WP_147646197.1">
    <property type="nucleotide sequence ID" value="NZ_CP042806.1"/>
</dbReference>
<dbReference type="KEGG" id="talb:FTW19_02650"/>
<evidence type="ECO:0000313" key="2">
    <source>
        <dbReference type="Proteomes" id="UP000321820"/>
    </source>
</evidence>
<dbReference type="AlphaFoldDB" id="A0A5B9E956"/>
<keyword evidence="2" id="KW-1185">Reference proteome</keyword>
<gene>
    <name evidence="1" type="ORF">FTW19_02650</name>
</gene>
<dbReference type="EMBL" id="CP042806">
    <property type="protein sequence ID" value="QEE27001.1"/>
    <property type="molecule type" value="Genomic_DNA"/>
</dbReference>
<dbReference type="Proteomes" id="UP000321820">
    <property type="component" value="Chromosome"/>
</dbReference>
<name>A0A5B9E956_9BACT</name>
<organism evidence="1 2">
    <name type="scientific">Terriglobus albidus</name>
    <dbReference type="NCBI Taxonomy" id="1592106"/>
    <lineage>
        <taxon>Bacteria</taxon>
        <taxon>Pseudomonadati</taxon>
        <taxon>Acidobacteriota</taxon>
        <taxon>Terriglobia</taxon>
        <taxon>Terriglobales</taxon>
        <taxon>Acidobacteriaceae</taxon>
        <taxon>Terriglobus</taxon>
    </lineage>
</organism>
<proteinExistence type="predicted"/>